<dbReference type="InterPro" id="IPR035914">
    <property type="entry name" value="Sperma_CUB_dom_sf"/>
</dbReference>
<evidence type="ECO:0000313" key="2">
    <source>
        <dbReference type="EMBL" id="GMS85514.1"/>
    </source>
</evidence>
<keyword evidence="1" id="KW-1015">Disulfide bond</keyword>
<dbReference type="Proteomes" id="UP001432027">
    <property type="component" value="Unassembled WGS sequence"/>
</dbReference>
<reference evidence="2" key="1">
    <citation type="submission" date="2023-10" db="EMBL/GenBank/DDBJ databases">
        <title>Genome assembly of Pristionchus species.</title>
        <authorList>
            <person name="Yoshida K."/>
            <person name="Sommer R.J."/>
        </authorList>
    </citation>
    <scope>NUCLEOTIDE SEQUENCE</scope>
    <source>
        <strain evidence="2">RS0144</strain>
    </source>
</reference>
<accession>A0AAV5SVW9</accession>
<dbReference type="EMBL" id="BTSX01000002">
    <property type="protein sequence ID" value="GMS85514.1"/>
    <property type="molecule type" value="Genomic_DNA"/>
</dbReference>
<comment type="caution">
    <text evidence="2">The sequence shown here is derived from an EMBL/GenBank/DDBJ whole genome shotgun (WGS) entry which is preliminary data.</text>
</comment>
<protein>
    <recommendedName>
        <fullName evidence="4">CUB domain-containing protein</fullName>
    </recommendedName>
</protein>
<evidence type="ECO:0000313" key="3">
    <source>
        <dbReference type="Proteomes" id="UP001432027"/>
    </source>
</evidence>
<dbReference type="PANTHER" id="PTHR22991">
    <property type="entry name" value="PROTEIN CBG13490"/>
    <property type="match status" value="1"/>
</dbReference>
<name>A0AAV5SVW9_9BILA</name>
<sequence>MPPGCPIKTQYAPGDEIFSPSFPEAPGVSDCDYFLLSPNSKKAEVEISFFESNLCCDTLTIYDGLFGNVIIKTLENVN</sequence>
<evidence type="ECO:0008006" key="4">
    <source>
        <dbReference type="Google" id="ProtNLM"/>
    </source>
</evidence>
<evidence type="ECO:0000256" key="1">
    <source>
        <dbReference type="ARBA" id="ARBA00023157"/>
    </source>
</evidence>
<gene>
    <name evidence="2" type="ORF">PENTCL1PPCAC_7689</name>
</gene>
<proteinExistence type="predicted"/>
<dbReference type="InterPro" id="IPR050976">
    <property type="entry name" value="Snaclec"/>
</dbReference>
<dbReference type="AlphaFoldDB" id="A0AAV5SVW9"/>
<organism evidence="2 3">
    <name type="scientific">Pristionchus entomophagus</name>
    <dbReference type="NCBI Taxonomy" id="358040"/>
    <lineage>
        <taxon>Eukaryota</taxon>
        <taxon>Metazoa</taxon>
        <taxon>Ecdysozoa</taxon>
        <taxon>Nematoda</taxon>
        <taxon>Chromadorea</taxon>
        <taxon>Rhabditida</taxon>
        <taxon>Rhabditina</taxon>
        <taxon>Diplogasteromorpha</taxon>
        <taxon>Diplogasteroidea</taxon>
        <taxon>Neodiplogasteridae</taxon>
        <taxon>Pristionchus</taxon>
    </lineage>
</organism>
<dbReference type="PANTHER" id="PTHR22991:SF40">
    <property type="entry name" value="PROTEIN CBG13490"/>
    <property type="match status" value="1"/>
</dbReference>
<feature type="non-terminal residue" evidence="2">
    <location>
        <position position="78"/>
    </location>
</feature>
<dbReference type="SUPFAM" id="SSF49854">
    <property type="entry name" value="Spermadhesin, CUB domain"/>
    <property type="match status" value="1"/>
</dbReference>
<keyword evidence="3" id="KW-1185">Reference proteome</keyword>